<dbReference type="Proteomes" id="UP000807769">
    <property type="component" value="Unassembled WGS sequence"/>
</dbReference>
<dbReference type="AlphaFoldDB" id="A0A9P7EDI2"/>
<organism evidence="3 4">
    <name type="scientific">Suillus subaureus</name>
    <dbReference type="NCBI Taxonomy" id="48587"/>
    <lineage>
        <taxon>Eukaryota</taxon>
        <taxon>Fungi</taxon>
        <taxon>Dikarya</taxon>
        <taxon>Basidiomycota</taxon>
        <taxon>Agaricomycotina</taxon>
        <taxon>Agaricomycetes</taxon>
        <taxon>Agaricomycetidae</taxon>
        <taxon>Boletales</taxon>
        <taxon>Suillineae</taxon>
        <taxon>Suillaceae</taxon>
        <taxon>Suillus</taxon>
    </lineage>
</organism>
<reference evidence="3" key="1">
    <citation type="journal article" date="2020" name="New Phytol.">
        <title>Comparative genomics reveals dynamic genome evolution in host specialist ectomycorrhizal fungi.</title>
        <authorList>
            <person name="Lofgren L.A."/>
            <person name="Nguyen N.H."/>
            <person name="Vilgalys R."/>
            <person name="Ruytinx J."/>
            <person name="Liao H.L."/>
            <person name="Branco S."/>
            <person name="Kuo A."/>
            <person name="LaButti K."/>
            <person name="Lipzen A."/>
            <person name="Andreopoulos W."/>
            <person name="Pangilinan J."/>
            <person name="Riley R."/>
            <person name="Hundley H."/>
            <person name="Na H."/>
            <person name="Barry K."/>
            <person name="Grigoriev I.V."/>
            <person name="Stajich J.E."/>
            <person name="Kennedy P.G."/>
        </authorList>
    </citation>
    <scope>NUCLEOTIDE SEQUENCE</scope>
    <source>
        <strain evidence="3">MN1</strain>
    </source>
</reference>
<evidence type="ECO:0000313" key="3">
    <source>
        <dbReference type="EMBL" id="KAG1818221.1"/>
    </source>
</evidence>
<evidence type="ECO:0000256" key="1">
    <source>
        <dbReference type="SAM" id="MobiDB-lite"/>
    </source>
</evidence>
<keyword evidence="4" id="KW-1185">Reference proteome</keyword>
<gene>
    <name evidence="3" type="ORF">BJ212DRAFT_130119</name>
</gene>
<dbReference type="RefSeq" id="XP_041194281.1">
    <property type="nucleotide sequence ID" value="XM_041333093.1"/>
</dbReference>
<accession>A0A9P7EDI2</accession>
<feature type="chain" id="PRO_5040411342" evidence="2">
    <location>
        <begin position="27"/>
        <end position="113"/>
    </location>
</feature>
<sequence length="113" mass="12466">MIAVLQTLSNILWLLLSISITSLSSSTQGTRPHTSTDDHESPNHKESLQILHEMEDTTGIDAQALGAFQPGTGNAREKLQWHLRMPRLCQAAPPGDRGGVRRYLSPRLGRTIL</sequence>
<evidence type="ECO:0000313" key="4">
    <source>
        <dbReference type="Proteomes" id="UP000807769"/>
    </source>
</evidence>
<comment type="caution">
    <text evidence="3">The sequence shown here is derived from an EMBL/GenBank/DDBJ whole genome shotgun (WGS) entry which is preliminary data.</text>
</comment>
<proteinExistence type="predicted"/>
<protein>
    <submittedName>
        <fullName evidence="3">Uncharacterized protein</fullName>
    </submittedName>
</protein>
<dbReference type="EMBL" id="JABBWG010000012">
    <property type="protein sequence ID" value="KAG1818221.1"/>
    <property type="molecule type" value="Genomic_DNA"/>
</dbReference>
<feature type="signal peptide" evidence="2">
    <location>
        <begin position="1"/>
        <end position="26"/>
    </location>
</feature>
<name>A0A9P7EDI2_9AGAM</name>
<evidence type="ECO:0000256" key="2">
    <source>
        <dbReference type="SAM" id="SignalP"/>
    </source>
</evidence>
<feature type="region of interest" description="Disordered" evidence="1">
    <location>
        <begin position="25"/>
        <end position="45"/>
    </location>
</feature>
<feature type="compositionally biased region" description="Basic and acidic residues" evidence="1">
    <location>
        <begin position="34"/>
        <end position="45"/>
    </location>
</feature>
<dbReference type="OrthoDB" id="674604at2759"/>
<keyword evidence="2" id="KW-0732">Signal</keyword>
<dbReference type="GeneID" id="64627110"/>